<feature type="compositionally biased region" description="Pro residues" evidence="1">
    <location>
        <begin position="101"/>
        <end position="110"/>
    </location>
</feature>
<feature type="compositionally biased region" description="Polar residues" evidence="1">
    <location>
        <begin position="393"/>
        <end position="411"/>
    </location>
</feature>
<proteinExistence type="predicted"/>
<keyword evidence="3" id="KW-1185">Reference proteome</keyword>
<dbReference type="Gene3D" id="3.40.630.30">
    <property type="match status" value="1"/>
</dbReference>
<feature type="region of interest" description="Disordered" evidence="1">
    <location>
        <begin position="99"/>
        <end position="140"/>
    </location>
</feature>
<dbReference type="InParanoid" id="A0A0L0HQ01"/>
<dbReference type="VEuPathDB" id="FungiDB:SPPG_02234"/>
<organism evidence="2 3">
    <name type="scientific">Spizellomyces punctatus (strain DAOM BR117)</name>
    <dbReference type="NCBI Taxonomy" id="645134"/>
    <lineage>
        <taxon>Eukaryota</taxon>
        <taxon>Fungi</taxon>
        <taxon>Fungi incertae sedis</taxon>
        <taxon>Chytridiomycota</taxon>
        <taxon>Chytridiomycota incertae sedis</taxon>
        <taxon>Chytridiomycetes</taxon>
        <taxon>Spizellomycetales</taxon>
        <taxon>Spizellomycetaceae</taxon>
        <taxon>Spizellomyces</taxon>
    </lineage>
</organism>
<accession>A0A0L0HQ01</accession>
<sequence length="572" mass="63773">MQPLDDQDFIANFLLEVQQEAENASAELQAHPTYSPAVIQAEYQTAPYTLPTTQLYTHTLDVSSVPDPFWEATFPDWTAAALQTVPPQTFSFPQTLQLVPPFTPPTPLTPSVPSQRQESKQKQLTPPPVPCPPRKREARRKKTVEQPGICLECGNTLALFNIRGDTTLLDSGLVIEILCAQCAGANASHGGPTMNRSLYPSIGRKRGRSQMVDCEICKEMLGCGRVRTLADDEVELEITVEAVCLNCKGKYGFCGSCGGGGKYRTGKYRPIELFPKNRKTCLLSHVRVGNARLHYQVYTGADLPLDQLELLSEVYHDAFLALYATPKVMHEVPAFATFVGLNNFLRAAWSDALADILRPATPTSTSIWYCAAGWIINPPRKKGKSTRHVLFDSQDTSSEDSGLNSPPSDTGTYAADPQKYNVWAGKASQSPQQQPQCNPTERCYVGVCASEHQLPTNSIYLAEVGVMQSVQSQGIAQELILRTLNRIQSESFTPIRYVWLLTRRINLPMQRFSEKCGFMLKDLFERTYPECVDDVRWFVREGYDMNEYITYVAKVDQVQSRARGRQAFDGDG</sequence>
<reference evidence="2 3" key="1">
    <citation type="submission" date="2009-08" db="EMBL/GenBank/DDBJ databases">
        <title>The Genome Sequence of Spizellomyces punctatus strain DAOM BR117.</title>
        <authorList>
            <consortium name="The Broad Institute Genome Sequencing Platform"/>
            <person name="Russ C."/>
            <person name="Cuomo C."/>
            <person name="Shea T."/>
            <person name="Young S.K."/>
            <person name="Zeng Q."/>
            <person name="Koehrsen M."/>
            <person name="Haas B."/>
            <person name="Borodovsky M."/>
            <person name="Guigo R."/>
            <person name="Alvarado L."/>
            <person name="Berlin A."/>
            <person name="Bochicchio J."/>
            <person name="Borenstein D."/>
            <person name="Chapman S."/>
            <person name="Chen Z."/>
            <person name="Engels R."/>
            <person name="Freedman E."/>
            <person name="Gellesch M."/>
            <person name="Goldberg J."/>
            <person name="Griggs A."/>
            <person name="Gujja S."/>
            <person name="Heiman D."/>
            <person name="Hepburn T."/>
            <person name="Howarth C."/>
            <person name="Jen D."/>
            <person name="Larson L."/>
            <person name="Lewis B."/>
            <person name="Mehta T."/>
            <person name="Park D."/>
            <person name="Pearson M."/>
            <person name="Roberts A."/>
            <person name="Saif S."/>
            <person name="Shenoy N."/>
            <person name="Sisk P."/>
            <person name="Stolte C."/>
            <person name="Sykes S."/>
            <person name="Thomson T."/>
            <person name="Walk T."/>
            <person name="White J."/>
            <person name="Yandava C."/>
            <person name="Burger G."/>
            <person name="Gray M.W."/>
            <person name="Holland P.W.H."/>
            <person name="King N."/>
            <person name="Lang F.B.F."/>
            <person name="Roger A.J."/>
            <person name="Ruiz-Trillo I."/>
            <person name="Lander E."/>
            <person name="Nusbaum C."/>
        </authorList>
    </citation>
    <scope>NUCLEOTIDE SEQUENCE [LARGE SCALE GENOMIC DNA]</scope>
    <source>
        <strain evidence="2 3">DAOM BR117</strain>
    </source>
</reference>
<feature type="region of interest" description="Disordered" evidence="1">
    <location>
        <begin position="393"/>
        <end position="414"/>
    </location>
</feature>
<dbReference type="SUPFAM" id="SSF55729">
    <property type="entry name" value="Acyl-CoA N-acyltransferases (Nat)"/>
    <property type="match status" value="1"/>
</dbReference>
<dbReference type="Proteomes" id="UP000053201">
    <property type="component" value="Unassembled WGS sequence"/>
</dbReference>
<dbReference type="AlphaFoldDB" id="A0A0L0HQ01"/>
<evidence type="ECO:0008006" key="4">
    <source>
        <dbReference type="Google" id="ProtNLM"/>
    </source>
</evidence>
<dbReference type="InterPro" id="IPR016181">
    <property type="entry name" value="Acyl_CoA_acyltransferase"/>
</dbReference>
<protein>
    <recommendedName>
        <fullName evidence="4">N-acetyltransferase domain-containing protein</fullName>
    </recommendedName>
</protein>
<evidence type="ECO:0000313" key="3">
    <source>
        <dbReference type="Proteomes" id="UP000053201"/>
    </source>
</evidence>
<dbReference type="EMBL" id="KQ257452">
    <property type="protein sequence ID" value="KND03172.1"/>
    <property type="molecule type" value="Genomic_DNA"/>
</dbReference>
<dbReference type="STRING" id="645134.A0A0L0HQ01"/>
<evidence type="ECO:0000313" key="2">
    <source>
        <dbReference type="EMBL" id="KND03172.1"/>
    </source>
</evidence>
<name>A0A0L0HQ01_SPIPD</name>
<gene>
    <name evidence="2" type="ORF">SPPG_02234</name>
</gene>
<dbReference type="GeneID" id="27685832"/>
<evidence type="ECO:0000256" key="1">
    <source>
        <dbReference type="SAM" id="MobiDB-lite"/>
    </source>
</evidence>
<dbReference type="RefSeq" id="XP_016611211.1">
    <property type="nucleotide sequence ID" value="XM_016750523.1"/>
</dbReference>
<dbReference type="OrthoDB" id="2129662at2759"/>
<dbReference type="eggNOG" id="ENOG502RY1H">
    <property type="taxonomic scope" value="Eukaryota"/>
</dbReference>